<accession>A0ACB8QTV0</accession>
<dbReference type="Proteomes" id="UP000814128">
    <property type="component" value="Unassembled WGS sequence"/>
</dbReference>
<organism evidence="1 2">
    <name type="scientific">Vararia minispora EC-137</name>
    <dbReference type="NCBI Taxonomy" id="1314806"/>
    <lineage>
        <taxon>Eukaryota</taxon>
        <taxon>Fungi</taxon>
        <taxon>Dikarya</taxon>
        <taxon>Basidiomycota</taxon>
        <taxon>Agaricomycotina</taxon>
        <taxon>Agaricomycetes</taxon>
        <taxon>Russulales</taxon>
        <taxon>Lachnocladiaceae</taxon>
        <taxon>Vararia</taxon>
    </lineage>
</organism>
<gene>
    <name evidence="1" type="ORF">K488DRAFT_44583</name>
</gene>
<dbReference type="EMBL" id="MU273493">
    <property type="protein sequence ID" value="KAI0034861.1"/>
    <property type="molecule type" value="Genomic_DNA"/>
</dbReference>
<protein>
    <submittedName>
        <fullName evidence="1">SUR7/PalI family-domain-containing protein</fullName>
    </submittedName>
</protein>
<evidence type="ECO:0000313" key="2">
    <source>
        <dbReference type="Proteomes" id="UP000814128"/>
    </source>
</evidence>
<reference evidence="1" key="1">
    <citation type="submission" date="2021-02" db="EMBL/GenBank/DDBJ databases">
        <authorList>
            <consortium name="DOE Joint Genome Institute"/>
            <person name="Ahrendt S."/>
            <person name="Looney B.P."/>
            <person name="Miyauchi S."/>
            <person name="Morin E."/>
            <person name="Drula E."/>
            <person name="Courty P.E."/>
            <person name="Chicoki N."/>
            <person name="Fauchery L."/>
            <person name="Kohler A."/>
            <person name="Kuo A."/>
            <person name="Labutti K."/>
            <person name="Pangilinan J."/>
            <person name="Lipzen A."/>
            <person name="Riley R."/>
            <person name="Andreopoulos W."/>
            <person name="He G."/>
            <person name="Johnson J."/>
            <person name="Barry K.W."/>
            <person name="Grigoriev I.V."/>
            <person name="Nagy L."/>
            <person name="Hibbett D."/>
            <person name="Henrissat B."/>
            <person name="Matheny P.B."/>
            <person name="Labbe J."/>
            <person name="Martin F."/>
        </authorList>
    </citation>
    <scope>NUCLEOTIDE SEQUENCE</scope>
    <source>
        <strain evidence="1">EC-137</strain>
    </source>
</reference>
<sequence length="245" mass="26467">MYGGQPYVYGAGYGQAPRRRYRKSSSATSFFLFAAFLLLLLVALSLPIIKAIYLLELEATNAQGISTNLGTSVRFGVWGYCINSSLVPPGVFTNNGSCEGPELGYTLNSELFRIILGINNSNVELILRGLTILLILHPVAAGLALLTALPVYLSCCIFHNTPWIIALIFSVVTAILTTIVFAADLALVLVSRNRLSQISEVSLAINFGPGVWMVLAGMVCTWIALVLLSAKVCRCCGYRYVSCSN</sequence>
<keyword evidence="2" id="KW-1185">Reference proteome</keyword>
<comment type="caution">
    <text evidence="1">The sequence shown here is derived from an EMBL/GenBank/DDBJ whole genome shotgun (WGS) entry which is preliminary data.</text>
</comment>
<name>A0ACB8QTV0_9AGAM</name>
<proteinExistence type="predicted"/>
<reference evidence="1" key="2">
    <citation type="journal article" date="2022" name="New Phytol.">
        <title>Evolutionary transition to the ectomycorrhizal habit in the genomes of a hyperdiverse lineage of mushroom-forming fungi.</title>
        <authorList>
            <person name="Looney B."/>
            <person name="Miyauchi S."/>
            <person name="Morin E."/>
            <person name="Drula E."/>
            <person name="Courty P.E."/>
            <person name="Kohler A."/>
            <person name="Kuo A."/>
            <person name="LaButti K."/>
            <person name="Pangilinan J."/>
            <person name="Lipzen A."/>
            <person name="Riley R."/>
            <person name="Andreopoulos W."/>
            <person name="He G."/>
            <person name="Johnson J."/>
            <person name="Nolan M."/>
            <person name="Tritt A."/>
            <person name="Barry K.W."/>
            <person name="Grigoriev I.V."/>
            <person name="Nagy L.G."/>
            <person name="Hibbett D."/>
            <person name="Henrissat B."/>
            <person name="Matheny P.B."/>
            <person name="Labbe J."/>
            <person name="Martin F.M."/>
        </authorList>
    </citation>
    <scope>NUCLEOTIDE SEQUENCE</scope>
    <source>
        <strain evidence="1">EC-137</strain>
    </source>
</reference>
<evidence type="ECO:0000313" key="1">
    <source>
        <dbReference type="EMBL" id="KAI0034861.1"/>
    </source>
</evidence>